<dbReference type="InterPro" id="IPR056884">
    <property type="entry name" value="NPHP3-like_N"/>
</dbReference>
<evidence type="ECO:0000256" key="2">
    <source>
        <dbReference type="ARBA" id="ARBA00022737"/>
    </source>
</evidence>
<feature type="domain" description="Nephrocystin 3-like N-terminal" evidence="6">
    <location>
        <begin position="284"/>
        <end position="443"/>
    </location>
</feature>
<feature type="repeat" description="WD" evidence="3">
    <location>
        <begin position="1184"/>
        <end position="1225"/>
    </location>
</feature>
<dbReference type="CDD" id="cd00200">
    <property type="entry name" value="WD40"/>
    <property type="match status" value="2"/>
</dbReference>
<feature type="compositionally biased region" description="Low complexity" evidence="4">
    <location>
        <begin position="47"/>
        <end position="62"/>
    </location>
</feature>
<dbReference type="PRINTS" id="PR00320">
    <property type="entry name" value="GPROTEINBRPT"/>
</dbReference>
<dbReference type="EMBL" id="KN838620">
    <property type="protein sequence ID" value="KIK00683.1"/>
    <property type="molecule type" value="Genomic_DNA"/>
</dbReference>
<dbReference type="PROSITE" id="PS50082">
    <property type="entry name" value="WD_REPEATS_2"/>
    <property type="match status" value="12"/>
</dbReference>
<name>A0A0C9XXT6_9AGAR</name>
<gene>
    <name evidence="7" type="ORF">K443DRAFT_664473</name>
</gene>
<dbReference type="InterPro" id="IPR059179">
    <property type="entry name" value="MLKL-like_MCAfunc"/>
</dbReference>
<keyword evidence="8" id="KW-1185">Reference proteome</keyword>
<feature type="region of interest" description="Disordered" evidence="4">
    <location>
        <begin position="1"/>
        <end position="69"/>
    </location>
</feature>
<feature type="repeat" description="WD" evidence="3">
    <location>
        <begin position="1142"/>
        <end position="1183"/>
    </location>
</feature>
<dbReference type="Gene3D" id="2.130.10.10">
    <property type="entry name" value="YVTN repeat-like/Quinoprotein amine dehydrogenase"/>
    <property type="match status" value="6"/>
</dbReference>
<feature type="repeat" description="WD" evidence="3">
    <location>
        <begin position="1017"/>
        <end position="1058"/>
    </location>
</feature>
<dbReference type="STRING" id="1095629.A0A0C9XXT6"/>
<sequence>MSNQPQNKKTSFLSPSAIRNSLKSFRSRSSSSNNPAQTQTGQSGHVSPSGTTSPPMSRSPSPEGRNADVQFSPTASVALAGSSKRDKPSSYPAKEVAKHTLHGVYELAKILKESSGVLPPLHSAVSGLVACIEMYRRTSGNHEKMDRILKNIDELWSELAVKIEESKDQKALDRIVRKLSKSLEEQDEKIKAMLERGRLVRWARNSVDAEELVSSCDAIKDALRSFLVGLTLLIERNTRDILKNVVFQTLPRSHDAAFSAGINLDNISRGPCTKDTRVDVIKQIMEWVKETDSTKAPSVYWLTGLAGLGKTTIAYTICEELKAAGIEFVSFFCSRQLDSKNSKLLITTICRDLAALFSSFASELLPVLERDSNIAHARLPLQMEDLFTKPWKASLSQHECLPVPVVVVDALDESDRGTEFLKELLAAVDSGELSGIKFLVTSRPEPTLFDLCKSFPLNAVCKLHEIDVSNVQKDIEKYLFSALPDLKNEPNLVKLAIQAQGFFIYAATAVRFISSPSQPFSTHEKHKELQNIVNSWPVSSRGSEQNAVDELYQKILGNAFSDDRICDERLHILHTVLCADTRISMSVIAHLSGIDQDTVEKTVKSLHAVLFVSPKDECVYWYHTSFPDFIFTHEQAKFSISLKQGCPNQEINVFCDRVAHHAILACQCFSIMGKLLHFNMCNLKSSFQFDSDVPGLVDEKLRSIPPVLQYASQHWATHLFQAEPADNETNKLLQFLHDFMCNKLLFWIESMNLIDAKFECASLLKDAEEWSKRGIQQTDLLEYLSDAASFSAHFAGSYASKSTPHLYISALSTWYQDSPVWTHWKHRFTALPLITLPKGGITVPLLTITTNKSIDCIAVSGKGDQIVSSSRRPDFSLLVWDTKTGCLLKKLQGHTDLVWSVAFSSDSNQIVSGSHDNSVRVWDAKTGHQMWNLQGHTSDVRSVAFSPDCSEVVSGSNDSLMKVWDLKTGKLLRELQGSAAVVKSVAFSPDSHKIASGHSDGSVWVWNAKTGDHLKKMKGRSDWVSSVAFSPDSRKIVSGSLDNLILMWDVNTGHILSKLQGHSGFVLSVAFSPDGDQIISGSGDHSIGVWDAKMGHLLRKLQGHTNDVTSVTFLPDGNKIISSSHDGLINVWDAKTGQLREQEGHASPVTSVSFSPDGHQIVSGSMDNSVRLWDTMSGHLLKKLQGHADLVTSVMFSPDGNQIVSGSHDCSIIIWDAKIGQQLKILKGHTDWVLSVVFSPDGHQIVSGSQDKSVCLWDTKTGYQLKNLQGHADFVSSVAFSPQGYYIVSGSWDQSVCVWDVKMGYHLMKLQGHTDSVESVTFSPDGRQIMSCSTDCSIRLWDIKTGQQLMQLLSGIPESAAFSPDSHQIVSGSGKLVQVWDAKTGQKLRVLKGHTHNVTSVAFSSDGNQICSGSSDHSVRVWNAKTHDQQTNLQEYNNQIDLVASLRNNNQIESDPGDHFIHVSANSHIDTSWVINEDGWIYFSSNPLIWMPSTICKVLHHPHSLLIISQLGSAKISFKDSKLGSYWHECYTS</sequence>
<evidence type="ECO:0000313" key="7">
    <source>
        <dbReference type="EMBL" id="KIK00683.1"/>
    </source>
</evidence>
<evidence type="ECO:0000259" key="6">
    <source>
        <dbReference type="Pfam" id="PF24883"/>
    </source>
</evidence>
<dbReference type="SUPFAM" id="SSF50998">
    <property type="entry name" value="Quinoprotein alcohol dehydrogenase-like"/>
    <property type="match status" value="1"/>
</dbReference>
<feature type="domain" description="EML-like second beta-propeller" evidence="5">
    <location>
        <begin position="942"/>
        <end position="1097"/>
    </location>
</feature>
<dbReference type="GO" id="GO:1990234">
    <property type="term" value="C:transferase complex"/>
    <property type="evidence" value="ECO:0007669"/>
    <property type="project" value="UniProtKB-ARBA"/>
</dbReference>
<dbReference type="Pfam" id="PF23414">
    <property type="entry name" value="Beta-prop_EML_2"/>
    <property type="match status" value="1"/>
</dbReference>
<feature type="repeat" description="WD" evidence="3">
    <location>
        <begin position="1310"/>
        <end position="1351"/>
    </location>
</feature>
<feature type="compositionally biased region" description="Polar residues" evidence="4">
    <location>
        <begin position="35"/>
        <end position="46"/>
    </location>
</feature>
<dbReference type="PANTHER" id="PTHR22847">
    <property type="entry name" value="WD40 REPEAT PROTEIN"/>
    <property type="match status" value="1"/>
</dbReference>
<dbReference type="InterPro" id="IPR011047">
    <property type="entry name" value="Quinoprotein_ADH-like_sf"/>
</dbReference>
<reference evidence="7 8" key="1">
    <citation type="submission" date="2014-04" db="EMBL/GenBank/DDBJ databases">
        <authorList>
            <consortium name="DOE Joint Genome Institute"/>
            <person name="Kuo A."/>
            <person name="Kohler A."/>
            <person name="Nagy L.G."/>
            <person name="Floudas D."/>
            <person name="Copeland A."/>
            <person name="Barry K.W."/>
            <person name="Cichocki N."/>
            <person name="Veneault-Fourrey C."/>
            <person name="LaButti K."/>
            <person name="Lindquist E.A."/>
            <person name="Lipzen A."/>
            <person name="Lundell T."/>
            <person name="Morin E."/>
            <person name="Murat C."/>
            <person name="Sun H."/>
            <person name="Tunlid A."/>
            <person name="Henrissat B."/>
            <person name="Grigoriev I.V."/>
            <person name="Hibbett D.S."/>
            <person name="Martin F."/>
            <person name="Nordberg H.P."/>
            <person name="Cantor M.N."/>
            <person name="Hua S.X."/>
        </authorList>
    </citation>
    <scope>NUCLEOTIDE SEQUENCE [LARGE SCALE GENOMIC DNA]</scope>
    <source>
        <strain evidence="7 8">LaAM-08-1</strain>
    </source>
</reference>
<feature type="repeat" description="WD" evidence="3">
    <location>
        <begin position="1268"/>
        <end position="1309"/>
    </location>
</feature>
<dbReference type="InterPro" id="IPR055442">
    <property type="entry name" value="Beta-prop_EML-like_2nd"/>
</dbReference>
<dbReference type="PANTHER" id="PTHR22847:SF637">
    <property type="entry name" value="WD REPEAT DOMAIN 5B"/>
    <property type="match status" value="1"/>
</dbReference>
<dbReference type="SMART" id="SM00320">
    <property type="entry name" value="WD40"/>
    <property type="match status" value="14"/>
</dbReference>
<feature type="repeat" description="WD" evidence="3">
    <location>
        <begin position="1101"/>
        <end position="1142"/>
    </location>
</feature>
<dbReference type="InterPro" id="IPR015943">
    <property type="entry name" value="WD40/YVTN_repeat-like_dom_sf"/>
</dbReference>
<dbReference type="InterPro" id="IPR001680">
    <property type="entry name" value="WD40_rpt"/>
</dbReference>
<reference evidence="8" key="2">
    <citation type="submission" date="2015-01" db="EMBL/GenBank/DDBJ databases">
        <title>Evolutionary Origins and Diversification of the Mycorrhizal Mutualists.</title>
        <authorList>
            <consortium name="DOE Joint Genome Institute"/>
            <consortium name="Mycorrhizal Genomics Consortium"/>
            <person name="Kohler A."/>
            <person name="Kuo A."/>
            <person name="Nagy L.G."/>
            <person name="Floudas D."/>
            <person name="Copeland A."/>
            <person name="Barry K.W."/>
            <person name="Cichocki N."/>
            <person name="Veneault-Fourrey C."/>
            <person name="LaButti K."/>
            <person name="Lindquist E.A."/>
            <person name="Lipzen A."/>
            <person name="Lundell T."/>
            <person name="Morin E."/>
            <person name="Murat C."/>
            <person name="Riley R."/>
            <person name="Ohm R."/>
            <person name="Sun H."/>
            <person name="Tunlid A."/>
            <person name="Henrissat B."/>
            <person name="Grigoriev I.V."/>
            <person name="Hibbett D.S."/>
            <person name="Martin F."/>
        </authorList>
    </citation>
    <scope>NUCLEOTIDE SEQUENCE [LARGE SCALE GENOMIC DNA]</scope>
    <source>
        <strain evidence="8">LaAM-08-1</strain>
    </source>
</reference>
<evidence type="ECO:0008006" key="9">
    <source>
        <dbReference type="Google" id="ProtNLM"/>
    </source>
</evidence>
<dbReference type="Proteomes" id="UP000054477">
    <property type="component" value="Unassembled WGS sequence"/>
</dbReference>
<feature type="repeat" description="WD" evidence="3">
    <location>
        <begin position="891"/>
        <end position="932"/>
    </location>
</feature>
<dbReference type="Pfam" id="PF24883">
    <property type="entry name" value="NPHP3_N"/>
    <property type="match status" value="1"/>
</dbReference>
<dbReference type="Pfam" id="PF00400">
    <property type="entry name" value="WD40"/>
    <property type="match status" value="8"/>
</dbReference>
<feature type="repeat" description="WD" evidence="3">
    <location>
        <begin position="933"/>
        <end position="974"/>
    </location>
</feature>
<evidence type="ECO:0000313" key="8">
    <source>
        <dbReference type="Proteomes" id="UP000054477"/>
    </source>
</evidence>
<dbReference type="PROSITE" id="PS50294">
    <property type="entry name" value="WD_REPEATS_REGION"/>
    <property type="match status" value="12"/>
</dbReference>
<keyword evidence="1 3" id="KW-0853">WD repeat</keyword>
<evidence type="ECO:0000259" key="5">
    <source>
        <dbReference type="Pfam" id="PF23414"/>
    </source>
</evidence>
<proteinExistence type="predicted"/>
<dbReference type="SUPFAM" id="SSF52540">
    <property type="entry name" value="P-loop containing nucleoside triphosphate hydrolases"/>
    <property type="match status" value="1"/>
</dbReference>
<feature type="compositionally biased region" description="Polar residues" evidence="4">
    <location>
        <begin position="1"/>
        <end position="18"/>
    </location>
</feature>
<dbReference type="InterPro" id="IPR027417">
    <property type="entry name" value="P-loop_NTPase"/>
</dbReference>
<evidence type="ECO:0000256" key="4">
    <source>
        <dbReference type="SAM" id="MobiDB-lite"/>
    </source>
</evidence>
<dbReference type="PROSITE" id="PS00678">
    <property type="entry name" value="WD_REPEATS_1"/>
    <property type="match status" value="9"/>
</dbReference>
<feature type="repeat" description="WD" evidence="3">
    <location>
        <begin position="1391"/>
        <end position="1432"/>
    </location>
</feature>
<organism evidence="7 8">
    <name type="scientific">Laccaria amethystina LaAM-08-1</name>
    <dbReference type="NCBI Taxonomy" id="1095629"/>
    <lineage>
        <taxon>Eukaryota</taxon>
        <taxon>Fungi</taxon>
        <taxon>Dikarya</taxon>
        <taxon>Basidiomycota</taxon>
        <taxon>Agaricomycotina</taxon>
        <taxon>Agaricomycetes</taxon>
        <taxon>Agaricomycetidae</taxon>
        <taxon>Agaricales</taxon>
        <taxon>Agaricineae</taxon>
        <taxon>Hydnangiaceae</taxon>
        <taxon>Laccaria</taxon>
    </lineage>
</organism>
<feature type="repeat" description="WD" evidence="3">
    <location>
        <begin position="1226"/>
        <end position="1267"/>
    </location>
</feature>
<dbReference type="HOGENOM" id="CLU_000288_6_3_1"/>
<dbReference type="InterPro" id="IPR036322">
    <property type="entry name" value="WD40_repeat_dom_sf"/>
</dbReference>
<protein>
    <recommendedName>
        <fullName evidence="9">WD40 repeat-like protein</fullName>
    </recommendedName>
</protein>
<dbReference type="InterPro" id="IPR019775">
    <property type="entry name" value="WD40_repeat_CS"/>
</dbReference>
<dbReference type="SUPFAM" id="SSF50978">
    <property type="entry name" value="WD40 repeat-like"/>
    <property type="match status" value="1"/>
</dbReference>
<feature type="repeat" description="WD" evidence="3">
    <location>
        <begin position="975"/>
        <end position="1016"/>
    </location>
</feature>
<dbReference type="Gene3D" id="3.40.50.300">
    <property type="entry name" value="P-loop containing nucleotide triphosphate hydrolases"/>
    <property type="match status" value="1"/>
</dbReference>
<feature type="compositionally biased region" description="Low complexity" evidence="4">
    <location>
        <begin position="19"/>
        <end position="34"/>
    </location>
</feature>
<keyword evidence="2" id="KW-0677">Repeat</keyword>
<accession>A0A0C9XXT6</accession>
<evidence type="ECO:0000256" key="1">
    <source>
        <dbReference type="ARBA" id="ARBA00022574"/>
    </source>
</evidence>
<evidence type="ECO:0000256" key="3">
    <source>
        <dbReference type="PROSITE-ProRule" id="PRU00221"/>
    </source>
</evidence>
<dbReference type="CDD" id="cd21037">
    <property type="entry name" value="MLKL_NTD"/>
    <property type="match status" value="1"/>
</dbReference>
<feature type="repeat" description="WD" evidence="3">
    <location>
        <begin position="1059"/>
        <end position="1100"/>
    </location>
</feature>
<dbReference type="OrthoDB" id="3266532at2759"/>
<dbReference type="InterPro" id="IPR020472">
    <property type="entry name" value="WD40_PAC1"/>
</dbReference>